<dbReference type="SUPFAM" id="SSF53756">
    <property type="entry name" value="UDP-Glycosyltransferase/glycogen phosphorylase"/>
    <property type="match status" value="1"/>
</dbReference>
<evidence type="ECO:0000259" key="1">
    <source>
        <dbReference type="Pfam" id="PF00535"/>
    </source>
</evidence>
<dbReference type="PANTHER" id="PTHR22916">
    <property type="entry name" value="GLYCOSYLTRANSFERASE"/>
    <property type="match status" value="1"/>
</dbReference>
<dbReference type="EC" id="2.4.-.-" evidence="3"/>
<dbReference type="Gene3D" id="3.40.50.2000">
    <property type="entry name" value="Glycogen Phosphorylase B"/>
    <property type="match status" value="2"/>
</dbReference>
<proteinExistence type="predicted"/>
<gene>
    <name evidence="3" type="ORF">RZN69_21830</name>
</gene>
<keyword evidence="3" id="KW-0808">Transferase</keyword>
<dbReference type="InterPro" id="IPR001173">
    <property type="entry name" value="Glyco_trans_2-like"/>
</dbReference>
<dbReference type="InterPro" id="IPR029044">
    <property type="entry name" value="Nucleotide-diphossugar_trans"/>
</dbReference>
<dbReference type="KEGG" id="puo:RZN69_21830"/>
<keyword evidence="3" id="KW-0328">Glycosyltransferase</keyword>
<reference evidence="3 4" key="1">
    <citation type="submission" date="2023-10" db="EMBL/GenBank/DDBJ databases">
        <title>Rubellicoccus peritrichatus gen. nov., sp. nov., isolated from an algae of coral reef tank.</title>
        <authorList>
            <person name="Luo J."/>
        </authorList>
    </citation>
    <scope>NUCLEOTIDE SEQUENCE [LARGE SCALE GENOMIC DNA]</scope>
    <source>
        <strain evidence="3 4">CR14</strain>
    </source>
</reference>
<dbReference type="SUPFAM" id="SSF53448">
    <property type="entry name" value="Nucleotide-diphospho-sugar transferases"/>
    <property type="match status" value="1"/>
</dbReference>
<dbReference type="CDD" id="cd03801">
    <property type="entry name" value="GT4_PimA-like"/>
    <property type="match status" value="1"/>
</dbReference>
<feature type="domain" description="Glycosyltransferase 2-like" evidence="1">
    <location>
        <begin position="400"/>
        <end position="563"/>
    </location>
</feature>
<dbReference type="Pfam" id="PF13439">
    <property type="entry name" value="Glyco_transf_4"/>
    <property type="match status" value="1"/>
</dbReference>
<dbReference type="CDD" id="cd00761">
    <property type="entry name" value="Glyco_tranf_GTA_type"/>
    <property type="match status" value="1"/>
</dbReference>
<accession>A0AAQ3LFS5</accession>
<dbReference type="PANTHER" id="PTHR22916:SF30">
    <property type="entry name" value="IPT_TIG DOMAIN-CONTAINING PROTEIN"/>
    <property type="match status" value="1"/>
</dbReference>
<dbReference type="Proteomes" id="UP001304300">
    <property type="component" value="Chromosome"/>
</dbReference>
<evidence type="ECO:0000313" key="3">
    <source>
        <dbReference type="EMBL" id="WOO41269.1"/>
    </source>
</evidence>
<protein>
    <submittedName>
        <fullName evidence="3">Glycosyltransferase</fullName>
        <ecNumber evidence="3">2.4.-.-</ecNumber>
    </submittedName>
</protein>
<feature type="domain" description="Glycosyltransferase subfamily 4-like N-terminal" evidence="2">
    <location>
        <begin position="17"/>
        <end position="185"/>
    </location>
</feature>
<organism evidence="3 4">
    <name type="scientific">Rubellicoccus peritrichatus</name>
    <dbReference type="NCBI Taxonomy" id="3080537"/>
    <lineage>
        <taxon>Bacteria</taxon>
        <taxon>Pseudomonadati</taxon>
        <taxon>Verrucomicrobiota</taxon>
        <taxon>Opitutia</taxon>
        <taxon>Puniceicoccales</taxon>
        <taxon>Cerasicoccaceae</taxon>
        <taxon>Rubellicoccus</taxon>
    </lineage>
</organism>
<keyword evidence="4" id="KW-1185">Reference proteome</keyword>
<evidence type="ECO:0000313" key="4">
    <source>
        <dbReference type="Proteomes" id="UP001304300"/>
    </source>
</evidence>
<dbReference type="RefSeq" id="WP_317833698.1">
    <property type="nucleotide sequence ID" value="NZ_CP136920.1"/>
</dbReference>
<dbReference type="InterPro" id="IPR028098">
    <property type="entry name" value="Glyco_trans_4-like_N"/>
</dbReference>
<dbReference type="Pfam" id="PF00535">
    <property type="entry name" value="Glycos_transf_2"/>
    <property type="match status" value="1"/>
</dbReference>
<dbReference type="GO" id="GO:0016758">
    <property type="term" value="F:hexosyltransferase activity"/>
    <property type="evidence" value="ECO:0007669"/>
    <property type="project" value="UniProtKB-ARBA"/>
</dbReference>
<dbReference type="EMBL" id="CP136920">
    <property type="protein sequence ID" value="WOO41269.1"/>
    <property type="molecule type" value="Genomic_DNA"/>
</dbReference>
<sequence length="694" mass="79941">MKICIVTPDMVGPIRNGGIGTHVYNLCQLLAKHELTILFTSKVEEGISAGWKKAYQKRGIRVITHDSLDNRDPYKKAAPWEEWFLERSRRICEFLDAEHFDLVHFQDWHANGFYSIRSRRTGVALQNTRLVVTMHSPSEWQREGMQEWQTHVIPDMKMNFVERYCCQHADQLIAPSQHMFDWAESNGWKLAKDRRVLHCSYLEKAEKSVSKPDPDHLIFFGRLETRKGLGVFLDGLRLYNTRNSENTIRKITFLGKPGMHNGSKAEEILDELQAANPSWEIACEFKRDTHGAMQYLAESGGVVLIPSLLDNCPYTVIECIERKLPFFAARTGGIPELTAEERLFEPTREGVADVLERREKLTLDVSHAYSAATANHSWSEYHDTLQPLAKAPKAEQPLVSICIPYYNHPVYLPQLLESVDRIEYPNFEVIICNDGSPSPEANEVFAQMKKHYDRPNWTFLEKENGGVGHTRNHAAARAKGDYIVFMDADNLAKPPMLSTMVEAIQRSGADCLTCYFTAFEADTPPTGDEDIAYIYRPIGGSVAFGIVENVFGDANFIITREAFEGVGGFTPVRNASNEDWEILLNLAYAGYDVDIIPREIFWYRFLETGFSRVTNHYTNHQRVVRRILEDCPPAQREVLKDFALPIFYQFLELERQIGKENMAKLEVRPTPWHKHIYRFYRRMLKDPKYTRKKR</sequence>
<dbReference type="AlphaFoldDB" id="A0AAQ3LFS5"/>
<evidence type="ECO:0000259" key="2">
    <source>
        <dbReference type="Pfam" id="PF13439"/>
    </source>
</evidence>
<name>A0AAQ3LFS5_9BACT</name>
<dbReference type="Gene3D" id="3.90.550.10">
    <property type="entry name" value="Spore Coat Polysaccharide Biosynthesis Protein SpsA, Chain A"/>
    <property type="match status" value="1"/>
</dbReference>